<dbReference type="GO" id="GO:0004519">
    <property type="term" value="F:endonuclease activity"/>
    <property type="evidence" value="ECO:0007669"/>
    <property type="project" value="UniProtKB-KW"/>
</dbReference>
<keyword evidence="2" id="KW-0540">Nuclease</keyword>
<dbReference type="AlphaFoldDB" id="A0A840THW1"/>
<dbReference type="EMBL" id="JACHGF010000002">
    <property type="protein sequence ID" value="MBB5283746.1"/>
    <property type="molecule type" value="Genomic_DNA"/>
</dbReference>
<gene>
    <name evidence="2" type="ORF">HNQ92_001872</name>
</gene>
<keyword evidence="3" id="KW-1185">Reference proteome</keyword>
<proteinExistence type="predicted"/>
<dbReference type="Proteomes" id="UP000557307">
    <property type="component" value="Unassembled WGS sequence"/>
</dbReference>
<reference evidence="2 3" key="1">
    <citation type="submission" date="2020-08" db="EMBL/GenBank/DDBJ databases">
        <title>Genomic Encyclopedia of Type Strains, Phase IV (KMG-IV): sequencing the most valuable type-strain genomes for metagenomic binning, comparative biology and taxonomic classification.</title>
        <authorList>
            <person name="Goeker M."/>
        </authorList>
    </citation>
    <scope>NUCLEOTIDE SEQUENCE [LARGE SCALE GENOMIC DNA]</scope>
    <source>
        <strain evidence="2 3">DSM 105074</strain>
    </source>
</reference>
<accession>A0A840THW1</accession>
<keyword evidence="2" id="KW-0255">Endonuclease</keyword>
<evidence type="ECO:0000313" key="2">
    <source>
        <dbReference type="EMBL" id="MBB5283746.1"/>
    </source>
</evidence>
<sequence length="57" mass="6253">MKKIILLLLITSTILVSQAQQLDAARLRKHVEYLASDELEGRGKATMGEIKAANQSS</sequence>
<evidence type="ECO:0000256" key="1">
    <source>
        <dbReference type="SAM" id="SignalP"/>
    </source>
</evidence>
<evidence type="ECO:0000313" key="3">
    <source>
        <dbReference type="Proteomes" id="UP000557307"/>
    </source>
</evidence>
<dbReference type="RefSeq" id="WP_184173402.1">
    <property type="nucleotide sequence ID" value="NZ_JACHGF010000002.1"/>
</dbReference>
<protein>
    <submittedName>
        <fullName evidence="2">mRNA-degrading endonuclease toxin of MazEF toxin-antitoxin module</fullName>
    </submittedName>
</protein>
<organism evidence="2 3">
    <name type="scientific">Rhabdobacter roseus</name>
    <dbReference type="NCBI Taxonomy" id="1655419"/>
    <lineage>
        <taxon>Bacteria</taxon>
        <taxon>Pseudomonadati</taxon>
        <taxon>Bacteroidota</taxon>
        <taxon>Cytophagia</taxon>
        <taxon>Cytophagales</taxon>
        <taxon>Cytophagaceae</taxon>
        <taxon>Rhabdobacter</taxon>
    </lineage>
</organism>
<keyword evidence="2" id="KW-0378">Hydrolase</keyword>
<name>A0A840THW1_9BACT</name>
<keyword evidence="1" id="KW-0732">Signal</keyword>
<comment type="caution">
    <text evidence="2">The sequence shown here is derived from an EMBL/GenBank/DDBJ whole genome shotgun (WGS) entry which is preliminary data.</text>
</comment>
<feature type="signal peptide" evidence="1">
    <location>
        <begin position="1"/>
        <end position="19"/>
    </location>
</feature>
<feature type="chain" id="PRO_5032477825" evidence="1">
    <location>
        <begin position="20"/>
        <end position="57"/>
    </location>
</feature>